<dbReference type="SMART" id="SM00181">
    <property type="entry name" value="EGF"/>
    <property type="match status" value="3"/>
</dbReference>
<evidence type="ECO:0000313" key="12">
    <source>
        <dbReference type="Proteomes" id="UP000694843"/>
    </source>
</evidence>
<feature type="compositionally biased region" description="Polar residues" evidence="9">
    <location>
        <begin position="1013"/>
        <end position="1025"/>
    </location>
</feature>
<feature type="disulfide bond" evidence="8">
    <location>
        <begin position="546"/>
        <end position="555"/>
    </location>
</feature>
<reference evidence="13" key="1">
    <citation type="submission" date="2025-08" db="UniProtKB">
        <authorList>
            <consortium name="RefSeq"/>
        </authorList>
    </citation>
    <scope>IDENTIFICATION</scope>
    <source>
        <tissue evidence="13">Whole organism</tissue>
    </source>
</reference>
<feature type="region of interest" description="Disordered" evidence="9">
    <location>
        <begin position="847"/>
        <end position="874"/>
    </location>
</feature>
<comment type="caution">
    <text evidence="8">Lacks conserved residue(s) required for the propagation of feature annotation.</text>
</comment>
<gene>
    <name evidence="13" type="primary">LOC108672458</name>
</gene>
<dbReference type="SUPFAM" id="SSF57196">
    <property type="entry name" value="EGF/Laminin"/>
    <property type="match status" value="1"/>
</dbReference>
<evidence type="ECO:0000313" key="13">
    <source>
        <dbReference type="RefSeq" id="XP_047736753.1"/>
    </source>
</evidence>
<dbReference type="SUPFAM" id="SSF49899">
    <property type="entry name" value="Concanavalin A-like lectins/glucanases"/>
    <property type="match status" value="2"/>
</dbReference>
<evidence type="ECO:0000256" key="3">
    <source>
        <dbReference type="ARBA" id="ARBA00022729"/>
    </source>
</evidence>
<feature type="transmembrane region" description="Helical" evidence="10">
    <location>
        <begin position="566"/>
        <end position="592"/>
    </location>
</feature>
<dbReference type="CDD" id="cd00054">
    <property type="entry name" value="EGF_CA"/>
    <property type="match status" value="1"/>
</dbReference>
<dbReference type="GO" id="GO:0016020">
    <property type="term" value="C:membrane"/>
    <property type="evidence" value="ECO:0007669"/>
    <property type="project" value="UniProtKB-SubCell"/>
</dbReference>
<feature type="disulfide bond" evidence="8">
    <location>
        <begin position="141"/>
        <end position="150"/>
    </location>
</feature>
<feature type="compositionally biased region" description="Low complexity" evidence="9">
    <location>
        <begin position="852"/>
        <end position="874"/>
    </location>
</feature>
<keyword evidence="3" id="KW-0732">Signal</keyword>
<evidence type="ECO:0000256" key="5">
    <source>
        <dbReference type="ARBA" id="ARBA00023136"/>
    </source>
</evidence>
<dbReference type="InterPro" id="IPR027397">
    <property type="entry name" value="Catenin-bd_sf"/>
</dbReference>
<dbReference type="FunFam" id="2.10.25.10:FF:000309">
    <property type="entry name" value="Uncharacterized protein, isoform A"/>
    <property type="match status" value="1"/>
</dbReference>
<dbReference type="GO" id="GO:0005509">
    <property type="term" value="F:calcium ion binding"/>
    <property type="evidence" value="ECO:0007669"/>
    <property type="project" value="InterPro"/>
</dbReference>
<dbReference type="RefSeq" id="XP_047736753.1">
    <property type="nucleotide sequence ID" value="XM_047880797.1"/>
</dbReference>
<dbReference type="Gene3D" id="2.60.120.200">
    <property type="match status" value="1"/>
</dbReference>
<keyword evidence="12" id="KW-1185">Reference proteome</keyword>
<feature type="region of interest" description="Disordered" evidence="9">
    <location>
        <begin position="364"/>
        <end position="405"/>
    </location>
</feature>
<dbReference type="OrthoDB" id="26203at2759"/>
<evidence type="ECO:0000259" key="11">
    <source>
        <dbReference type="PROSITE" id="PS50026"/>
    </source>
</evidence>
<evidence type="ECO:0000256" key="2">
    <source>
        <dbReference type="ARBA" id="ARBA00022536"/>
    </source>
</evidence>
<evidence type="ECO:0000256" key="9">
    <source>
        <dbReference type="SAM" id="MobiDB-lite"/>
    </source>
</evidence>
<dbReference type="KEGG" id="hazt:108672458"/>
<evidence type="ECO:0000256" key="10">
    <source>
        <dbReference type="SAM" id="Phobius"/>
    </source>
</evidence>
<dbReference type="Gene3D" id="4.10.900.10">
    <property type="entry name" value="TCF3-CBD (Catenin binding domain)"/>
    <property type="match status" value="1"/>
</dbReference>
<dbReference type="Gene3D" id="2.10.25.10">
    <property type="entry name" value="Laminin"/>
    <property type="match status" value="1"/>
</dbReference>
<dbReference type="GO" id="GO:0009887">
    <property type="term" value="P:animal organ morphogenesis"/>
    <property type="evidence" value="ECO:0007669"/>
    <property type="project" value="UniProtKB-ARBA"/>
</dbReference>
<sequence>MAPTLQPQNNNTLKRHDGSPVRSPSFMNEDRAHKSQPYFSGYEEITFVRKPFPPSPLQIGGLARSLLGTRHGTQITEEHFQGCIRNLRINGEIADLGGGSSVSQDCSPGCPAADPCSLHGTACPQHSRCESGETETPVCGCDIGHVGEGCRNAAVSVALLPDSFVKLALSVTPPSHHTDLKLRRVHGELASLASLHRRDVLRLYLQESRLCLGLTLGADTATSYESQVCLTQVLLSDGEWHTVTANRKPALSKKHNFLPKVSDRINRRAFHFDQTIKKSLDEKSFPYEQVLRSKVSVSEMTKNASIVYSGDATALLQQATAEKSQQKLIYFERFEVSETSASPVSFGDHEMSLRQSRPIRILTRPEPRNVRSRQRPTRVKRSENSRLKTVSKQVEGSPEMDESDQHFGWSGDFEVDRQEGFLIGGVPVFDGVDAFTVAEDLHAACVSDVRAWGAALPLPPAVNTTTSAQVIAFANVAESCVETRCSNTSCEAPLFCSDFWRPMSCSCPPGLLLSGNRCEPLDECAWQPCLNSGVCEDLPSGYRCSCPPQYTGEHCERLLPDPEPDLSYAVGTAAAVVAWLLLLVVFAVVCILRGRWRHHRRRRASKRSSVPDVTPYTSHSLFGAVNPVINNAAEPFPTCSRNARDELELESGKSARWKGKPKWLRGWGTEPSTSVSTDLRSASCVYDAASPGSSVRRKVICAKISKSSQSKKSGKGSGQDSSCYTINDDHMHTTALNIHLPHCAVHSQQAFEELSLNVATVEEQKIGVNKLARARSNVGEKNSNQVEVLSYTNTSVPKNKCITSHDSVVACGNQDASHIKNHQKPTRSQKICGFQILPSADDLRNYAYEGEGSSPGSLSSCCSGPDPSSSKTSSLMGGFQEVAVLLNCLNNSATERNQEKIVQNIPSQEVPGEKRAAVLRRSIGSIFESGSQMKEKSSCWRDETDFIETSDKNLNNSQTCDVKDHPTRNTFFPLVSAKLKCTKNSSLFTNSESEIKFHDKEFEMSKLTSSEISCKSPTSNSNVSYFSLPRRRNSSTSEKMSDEFSCSFVALPASHHGSLQRPRRSKTRNLVDYDDHLCATEVPSQNSPKPGKSLLLCPQEQSTWTSQQRHFSDTSTHPPPPPLLYRDHVTSSENSISCLKDTKQH</sequence>
<evidence type="ECO:0000256" key="6">
    <source>
        <dbReference type="ARBA" id="ARBA00023157"/>
    </source>
</evidence>
<comment type="subcellular location">
    <subcellularLocation>
        <location evidence="1">Membrane</location>
    </subcellularLocation>
</comment>
<dbReference type="PROSITE" id="PS00022">
    <property type="entry name" value="EGF_1"/>
    <property type="match status" value="2"/>
</dbReference>
<feature type="compositionally biased region" description="Polar residues" evidence="9">
    <location>
        <begin position="1"/>
        <end position="12"/>
    </location>
</feature>
<keyword evidence="4" id="KW-0677">Repeat</keyword>
<dbReference type="PANTHER" id="PTHR12916:SF4">
    <property type="entry name" value="UNINFLATABLE, ISOFORM C"/>
    <property type="match status" value="1"/>
</dbReference>
<dbReference type="Pfam" id="PF00008">
    <property type="entry name" value="EGF"/>
    <property type="match status" value="1"/>
</dbReference>
<dbReference type="InterPro" id="IPR013320">
    <property type="entry name" value="ConA-like_dom_sf"/>
</dbReference>
<evidence type="ECO:0000256" key="8">
    <source>
        <dbReference type="PROSITE-ProRule" id="PRU00076"/>
    </source>
</evidence>
<dbReference type="GeneID" id="108672458"/>
<dbReference type="PROSITE" id="PS50026">
    <property type="entry name" value="EGF_3"/>
    <property type="match status" value="2"/>
</dbReference>
<keyword evidence="5 10" id="KW-0472">Membrane</keyword>
<proteinExistence type="predicted"/>
<accession>A0A979FIE8</accession>
<feature type="region of interest" description="Disordered" evidence="9">
    <location>
        <begin position="1081"/>
        <end position="1145"/>
    </location>
</feature>
<dbReference type="PROSITE" id="PS00010">
    <property type="entry name" value="ASX_HYDROXYL"/>
    <property type="match status" value="1"/>
</dbReference>
<dbReference type="SMART" id="SM00179">
    <property type="entry name" value="EGF_CA"/>
    <property type="match status" value="1"/>
</dbReference>
<keyword evidence="10" id="KW-0812">Transmembrane</keyword>
<feature type="region of interest" description="Disordered" evidence="9">
    <location>
        <begin position="1013"/>
        <end position="1038"/>
    </location>
</feature>
<keyword evidence="2 8" id="KW-0245">EGF-like domain</keyword>
<feature type="region of interest" description="Disordered" evidence="9">
    <location>
        <begin position="1"/>
        <end position="32"/>
    </location>
</feature>
<keyword evidence="7" id="KW-0325">Glycoprotein</keyword>
<dbReference type="PANTHER" id="PTHR12916">
    <property type="entry name" value="CYTOCHROME C OXIDASE POLYPEPTIDE VIC-2"/>
    <property type="match status" value="1"/>
</dbReference>
<feature type="domain" description="EGF-like" evidence="11">
    <location>
        <begin position="520"/>
        <end position="556"/>
    </location>
</feature>
<feature type="compositionally biased region" description="Basic residues" evidence="9">
    <location>
        <begin position="370"/>
        <end position="379"/>
    </location>
</feature>
<evidence type="ECO:0000256" key="1">
    <source>
        <dbReference type="ARBA" id="ARBA00004370"/>
    </source>
</evidence>
<evidence type="ECO:0000256" key="7">
    <source>
        <dbReference type="ARBA" id="ARBA00023180"/>
    </source>
</evidence>
<dbReference type="Proteomes" id="UP000694843">
    <property type="component" value="Unplaced"/>
</dbReference>
<dbReference type="InterPro" id="IPR000152">
    <property type="entry name" value="EGF-type_Asp/Asn_hydroxyl_site"/>
</dbReference>
<keyword evidence="10" id="KW-1133">Transmembrane helix</keyword>
<protein>
    <submittedName>
        <fullName evidence="13">Uncharacterized protein LOC108672458</fullName>
    </submittedName>
</protein>
<feature type="compositionally biased region" description="Polar residues" evidence="9">
    <location>
        <begin position="1099"/>
        <end position="1116"/>
    </location>
</feature>
<name>A0A979FIE8_HYAAZ</name>
<feature type="domain" description="EGF-like" evidence="11">
    <location>
        <begin position="112"/>
        <end position="151"/>
    </location>
</feature>
<evidence type="ECO:0000256" key="4">
    <source>
        <dbReference type="ARBA" id="ARBA00022737"/>
    </source>
</evidence>
<dbReference type="InterPro" id="IPR000742">
    <property type="entry name" value="EGF"/>
</dbReference>
<keyword evidence="6 8" id="KW-1015">Disulfide bond</keyword>
<dbReference type="InterPro" id="IPR001881">
    <property type="entry name" value="EGF-like_Ca-bd_dom"/>
</dbReference>
<organism evidence="12 13">
    <name type="scientific">Hyalella azteca</name>
    <name type="common">Amphipod</name>
    <dbReference type="NCBI Taxonomy" id="294128"/>
    <lineage>
        <taxon>Eukaryota</taxon>
        <taxon>Metazoa</taxon>
        <taxon>Ecdysozoa</taxon>
        <taxon>Arthropoda</taxon>
        <taxon>Crustacea</taxon>
        <taxon>Multicrustacea</taxon>
        <taxon>Malacostraca</taxon>
        <taxon>Eumalacostraca</taxon>
        <taxon>Peracarida</taxon>
        <taxon>Amphipoda</taxon>
        <taxon>Senticaudata</taxon>
        <taxon>Talitrida</taxon>
        <taxon>Talitroidea</taxon>
        <taxon>Hyalellidae</taxon>
        <taxon>Hyalella</taxon>
    </lineage>
</organism>
<dbReference type="AlphaFoldDB" id="A0A979FIE8"/>